<reference evidence="3 4" key="1">
    <citation type="submission" date="2019-05" db="EMBL/GenBank/DDBJ databases">
        <title>Panacibacter sp. strain 17mud1-8 Genome sequencing and assembly.</title>
        <authorList>
            <person name="Chhetri G."/>
        </authorList>
    </citation>
    <scope>NUCLEOTIDE SEQUENCE [LARGE SCALE GENOMIC DNA]</scope>
    <source>
        <strain evidence="3 4">17mud1-8</strain>
    </source>
</reference>
<dbReference type="PANTHER" id="PTHR12835:SF5">
    <property type="entry name" value="BIOTIN--PROTEIN LIGASE"/>
    <property type="match status" value="1"/>
</dbReference>
<evidence type="ECO:0000313" key="3">
    <source>
        <dbReference type="EMBL" id="TKK66731.1"/>
    </source>
</evidence>
<dbReference type="PROSITE" id="PS51733">
    <property type="entry name" value="BPL_LPL_CATALYTIC"/>
    <property type="match status" value="1"/>
</dbReference>
<keyword evidence="4" id="KW-1185">Reference proteome</keyword>
<dbReference type="InterPro" id="IPR045864">
    <property type="entry name" value="aa-tRNA-synth_II/BPL/LPL"/>
</dbReference>
<dbReference type="PANTHER" id="PTHR12835">
    <property type="entry name" value="BIOTIN PROTEIN LIGASE"/>
    <property type="match status" value="1"/>
</dbReference>
<dbReference type="Pfam" id="PF03099">
    <property type="entry name" value="BPL_LplA_LipB"/>
    <property type="match status" value="1"/>
</dbReference>
<evidence type="ECO:0000313" key="4">
    <source>
        <dbReference type="Proteomes" id="UP000305848"/>
    </source>
</evidence>
<dbReference type="AlphaFoldDB" id="A0A4U3KW15"/>
<dbReference type="OrthoDB" id="9807064at2"/>
<dbReference type="SUPFAM" id="SSF55681">
    <property type="entry name" value="Class II aaRS and biotin synthetases"/>
    <property type="match status" value="1"/>
</dbReference>
<dbReference type="CDD" id="cd16442">
    <property type="entry name" value="BPL"/>
    <property type="match status" value="1"/>
</dbReference>
<organism evidence="3 4">
    <name type="scientific">Ilyomonas limi</name>
    <dbReference type="NCBI Taxonomy" id="2575867"/>
    <lineage>
        <taxon>Bacteria</taxon>
        <taxon>Pseudomonadati</taxon>
        <taxon>Bacteroidota</taxon>
        <taxon>Chitinophagia</taxon>
        <taxon>Chitinophagales</taxon>
        <taxon>Chitinophagaceae</taxon>
        <taxon>Ilyomonas</taxon>
    </lineage>
</organism>
<dbReference type="Gene3D" id="3.30.930.10">
    <property type="entry name" value="Bira Bifunctional Protein, Domain 2"/>
    <property type="match status" value="1"/>
</dbReference>
<name>A0A4U3KW15_9BACT</name>
<gene>
    <name evidence="3" type="ORF">FC093_16220</name>
</gene>
<sequence>MAQALQGTANHGHAWFAWRQTAGKGSRGKSWNAADGQNIILSVLLSPSPLISAYSFYLSAAVALAVYDFFKSFAGDETTIKWPNDIYWRDRKAAGILVENNIRGNTWQWAVAGMGVNINQTAFNPSLSNPVSLKQITGKTYDVIAMAKILCGCLQIRYQQMQQNKESILEDYNAALYKKGEMVKLKKNNAVFSCTIKGVNAFGQLEIVDAPLSQVEFGEVEWVIK</sequence>
<dbReference type="EC" id="6.3.4.15" evidence="3"/>
<feature type="domain" description="BPL/LPL catalytic" evidence="2">
    <location>
        <begin position="1"/>
        <end position="162"/>
    </location>
</feature>
<dbReference type="Proteomes" id="UP000305848">
    <property type="component" value="Unassembled WGS sequence"/>
</dbReference>
<evidence type="ECO:0000259" key="2">
    <source>
        <dbReference type="PROSITE" id="PS51733"/>
    </source>
</evidence>
<accession>A0A4U3KW15</accession>
<dbReference type="NCBIfam" id="TIGR00121">
    <property type="entry name" value="birA_ligase"/>
    <property type="match status" value="1"/>
</dbReference>
<keyword evidence="1 3" id="KW-0436">Ligase</keyword>
<protein>
    <submittedName>
        <fullName evidence="3">Biotin--[acetyl-CoA-carboxylase] ligase</fullName>
        <ecNumber evidence="3">6.3.4.15</ecNumber>
    </submittedName>
</protein>
<dbReference type="EMBL" id="SZQL01000014">
    <property type="protein sequence ID" value="TKK66731.1"/>
    <property type="molecule type" value="Genomic_DNA"/>
</dbReference>
<evidence type="ECO:0000256" key="1">
    <source>
        <dbReference type="ARBA" id="ARBA00022598"/>
    </source>
</evidence>
<dbReference type="InterPro" id="IPR004408">
    <property type="entry name" value="Biotin_CoA_COase_ligase"/>
</dbReference>
<proteinExistence type="predicted"/>
<dbReference type="GO" id="GO:0005737">
    <property type="term" value="C:cytoplasm"/>
    <property type="evidence" value="ECO:0007669"/>
    <property type="project" value="TreeGrafter"/>
</dbReference>
<comment type="caution">
    <text evidence="3">The sequence shown here is derived from an EMBL/GenBank/DDBJ whole genome shotgun (WGS) entry which is preliminary data.</text>
</comment>
<dbReference type="InterPro" id="IPR004143">
    <property type="entry name" value="BPL_LPL_catalytic"/>
</dbReference>
<dbReference type="GO" id="GO:0004077">
    <property type="term" value="F:biotin--[biotin carboxyl-carrier protein] ligase activity"/>
    <property type="evidence" value="ECO:0007669"/>
    <property type="project" value="UniProtKB-EC"/>
</dbReference>